<dbReference type="InterPro" id="IPR036291">
    <property type="entry name" value="NAD(P)-bd_dom_sf"/>
</dbReference>
<proteinExistence type="inferred from homology"/>
<dbReference type="PANTHER" id="PTHR42820">
    <property type="entry name" value="SHORT-CHAIN DEHYDROGENASE REDUCTASE"/>
    <property type="match status" value="1"/>
</dbReference>
<comment type="similarity">
    <text evidence="1">Belongs to the short-chain dehydrogenases/reductases (SDR) family.</text>
</comment>
<dbReference type="InterPro" id="IPR020904">
    <property type="entry name" value="Sc_DH/Rdtase_CS"/>
</dbReference>
<name>A0AAW0L884_QUESU</name>
<keyword evidence="3" id="KW-1185">Reference proteome</keyword>
<dbReference type="EMBL" id="PKMF04000147">
    <property type="protein sequence ID" value="KAK7847049.1"/>
    <property type="molecule type" value="Genomic_DNA"/>
</dbReference>
<comment type="caution">
    <text evidence="2">The sequence shown here is derived from an EMBL/GenBank/DDBJ whole genome shotgun (WGS) entry which is preliminary data.</text>
</comment>
<gene>
    <name evidence="2" type="primary">SDR4</name>
    <name evidence="2" type="ORF">CFP56_007163</name>
</gene>
<evidence type="ECO:0000313" key="2">
    <source>
        <dbReference type="EMBL" id="KAK7847049.1"/>
    </source>
</evidence>
<dbReference type="PRINTS" id="PR00081">
    <property type="entry name" value="GDHRDH"/>
</dbReference>
<dbReference type="CDD" id="cd05233">
    <property type="entry name" value="SDR_c"/>
    <property type="match status" value="1"/>
</dbReference>
<organism evidence="2 3">
    <name type="scientific">Quercus suber</name>
    <name type="common">Cork oak</name>
    <dbReference type="NCBI Taxonomy" id="58331"/>
    <lineage>
        <taxon>Eukaryota</taxon>
        <taxon>Viridiplantae</taxon>
        <taxon>Streptophyta</taxon>
        <taxon>Embryophyta</taxon>
        <taxon>Tracheophyta</taxon>
        <taxon>Spermatophyta</taxon>
        <taxon>Magnoliopsida</taxon>
        <taxon>eudicotyledons</taxon>
        <taxon>Gunneridae</taxon>
        <taxon>Pentapetalae</taxon>
        <taxon>rosids</taxon>
        <taxon>fabids</taxon>
        <taxon>Fagales</taxon>
        <taxon>Fagaceae</taxon>
        <taxon>Quercus</taxon>
    </lineage>
</organism>
<evidence type="ECO:0000313" key="3">
    <source>
        <dbReference type="Proteomes" id="UP000237347"/>
    </source>
</evidence>
<dbReference type="Proteomes" id="UP000237347">
    <property type="component" value="Unassembled WGS sequence"/>
</dbReference>
<evidence type="ECO:0000256" key="1">
    <source>
        <dbReference type="ARBA" id="ARBA00006484"/>
    </source>
</evidence>
<accession>A0AAW0L884</accession>
<sequence>MAACVKHAAKAMVEGHVRGSIVCIMSISVSAGYHKFVDYVMSKHAVLGLVRCASMNLGVYRIHVNCVLPRQDVTDAVNAFHGHTKKTHRTDVQCENCIDTIKKYKIVKARVSSSNGTLTLSWIFFNRLDSLIRSNVMVKKPTSTLVCYLFAIKFFVD</sequence>
<dbReference type="InterPro" id="IPR002347">
    <property type="entry name" value="SDR_fam"/>
</dbReference>
<reference evidence="2 3" key="1">
    <citation type="journal article" date="2018" name="Sci. Data">
        <title>The draft genome sequence of cork oak.</title>
        <authorList>
            <person name="Ramos A.M."/>
            <person name="Usie A."/>
            <person name="Barbosa P."/>
            <person name="Barros P.M."/>
            <person name="Capote T."/>
            <person name="Chaves I."/>
            <person name="Simoes F."/>
            <person name="Abreu I."/>
            <person name="Carrasquinho I."/>
            <person name="Faro C."/>
            <person name="Guimaraes J.B."/>
            <person name="Mendonca D."/>
            <person name="Nobrega F."/>
            <person name="Rodrigues L."/>
            <person name="Saibo N.J.M."/>
            <person name="Varela M.C."/>
            <person name="Egas C."/>
            <person name="Matos J."/>
            <person name="Miguel C.M."/>
            <person name="Oliveira M.M."/>
            <person name="Ricardo C.P."/>
            <person name="Goncalves S."/>
        </authorList>
    </citation>
    <scope>NUCLEOTIDE SEQUENCE [LARGE SCALE GENOMIC DNA]</scope>
    <source>
        <strain evidence="3">cv. HL8</strain>
    </source>
</reference>
<dbReference type="AlphaFoldDB" id="A0AAW0L884"/>
<dbReference type="SUPFAM" id="SSF51735">
    <property type="entry name" value="NAD(P)-binding Rossmann-fold domains"/>
    <property type="match status" value="1"/>
</dbReference>
<dbReference type="PANTHER" id="PTHR42820:SF21">
    <property type="entry name" value="SHORT-CHAIN DEHYDROGENASE REDUCTASE 3B-LIKE"/>
    <property type="match status" value="1"/>
</dbReference>
<dbReference type="Pfam" id="PF13561">
    <property type="entry name" value="adh_short_C2"/>
    <property type="match status" value="1"/>
</dbReference>
<dbReference type="Gene3D" id="3.40.50.720">
    <property type="entry name" value="NAD(P)-binding Rossmann-like Domain"/>
    <property type="match status" value="1"/>
</dbReference>
<dbReference type="PROSITE" id="PS00061">
    <property type="entry name" value="ADH_SHORT"/>
    <property type="match status" value="1"/>
</dbReference>
<protein>
    <submittedName>
        <fullName evidence="2">Short-chain dehydrogenase reductase 4</fullName>
    </submittedName>
</protein>